<accession>A0A4Y4AX13</accession>
<gene>
    <name evidence="5" type="ORF">FFL01_23100</name>
</gene>
<dbReference type="GO" id="GO:0008484">
    <property type="term" value="F:sulfuric ester hydrolase activity"/>
    <property type="evidence" value="ECO:0007669"/>
    <property type="project" value="InterPro"/>
</dbReference>
<dbReference type="AlphaFoldDB" id="A0A4Y4AX13"/>
<dbReference type="SUPFAM" id="SSF53649">
    <property type="entry name" value="Alkaline phosphatase-like"/>
    <property type="match status" value="1"/>
</dbReference>
<evidence type="ECO:0000256" key="1">
    <source>
        <dbReference type="ARBA" id="ARBA00022723"/>
    </source>
</evidence>
<dbReference type="OrthoDB" id="9795675at2"/>
<keyword evidence="3" id="KW-0325">Glycoprotein</keyword>
<evidence type="ECO:0000256" key="2">
    <source>
        <dbReference type="ARBA" id="ARBA00022837"/>
    </source>
</evidence>
<dbReference type="PANTHER" id="PTHR10342:SF274">
    <property type="entry name" value="ARYLSULFATASE B"/>
    <property type="match status" value="1"/>
</dbReference>
<dbReference type="GO" id="GO:0046872">
    <property type="term" value="F:metal ion binding"/>
    <property type="evidence" value="ECO:0007669"/>
    <property type="project" value="UniProtKB-KW"/>
</dbReference>
<feature type="domain" description="Sulfatase N-terminal" evidence="4">
    <location>
        <begin position="8"/>
        <end position="52"/>
    </location>
</feature>
<dbReference type="PANTHER" id="PTHR10342">
    <property type="entry name" value="ARYLSULFATASE"/>
    <property type="match status" value="1"/>
</dbReference>
<keyword evidence="1" id="KW-0479">Metal-binding</keyword>
<dbReference type="STRING" id="983.SAMN05443543_11523"/>
<dbReference type="InterPro" id="IPR017850">
    <property type="entry name" value="Alkaline_phosphatase_core_sf"/>
</dbReference>
<dbReference type="RefSeq" id="WP_073247205.1">
    <property type="nucleotide sequence ID" value="NZ_BJNP01000025.1"/>
</dbReference>
<dbReference type="InterPro" id="IPR000917">
    <property type="entry name" value="Sulfatase_N"/>
</dbReference>
<proteinExistence type="predicted"/>
<keyword evidence="6" id="KW-1185">Reference proteome</keyword>
<evidence type="ECO:0000313" key="6">
    <source>
        <dbReference type="Proteomes" id="UP000316775"/>
    </source>
</evidence>
<evidence type="ECO:0000256" key="3">
    <source>
        <dbReference type="ARBA" id="ARBA00023180"/>
    </source>
</evidence>
<dbReference type="InterPro" id="IPR047115">
    <property type="entry name" value="ARSB"/>
</dbReference>
<evidence type="ECO:0000313" key="5">
    <source>
        <dbReference type="EMBL" id="GEC72771.1"/>
    </source>
</evidence>
<keyword evidence="2" id="KW-0106">Calcium</keyword>
<protein>
    <recommendedName>
        <fullName evidence="4">Sulfatase N-terminal domain-containing protein</fullName>
    </recommendedName>
</protein>
<organism evidence="5 6">
    <name type="scientific">Flavobacterium flevense</name>
    <dbReference type="NCBI Taxonomy" id="983"/>
    <lineage>
        <taxon>Bacteria</taxon>
        <taxon>Pseudomonadati</taxon>
        <taxon>Bacteroidota</taxon>
        <taxon>Flavobacteriia</taxon>
        <taxon>Flavobacteriales</taxon>
        <taxon>Flavobacteriaceae</taxon>
        <taxon>Flavobacterium</taxon>
    </lineage>
</organism>
<dbReference type="EMBL" id="BJNP01000025">
    <property type="protein sequence ID" value="GEC72771.1"/>
    <property type="molecule type" value="Genomic_DNA"/>
</dbReference>
<sequence length="65" mass="7298">MFKDRKVQAHATYTGRVQSLDENVGKVINKLKELRLYENTLIIFTSDNGGLSTAKDSPTSQPFPQ</sequence>
<evidence type="ECO:0000259" key="4">
    <source>
        <dbReference type="Pfam" id="PF00884"/>
    </source>
</evidence>
<dbReference type="Proteomes" id="UP000316775">
    <property type="component" value="Unassembled WGS sequence"/>
</dbReference>
<comment type="caution">
    <text evidence="5">The sequence shown here is derived from an EMBL/GenBank/DDBJ whole genome shotgun (WGS) entry which is preliminary data.</text>
</comment>
<dbReference type="Gene3D" id="3.40.720.10">
    <property type="entry name" value="Alkaline Phosphatase, subunit A"/>
    <property type="match status" value="1"/>
</dbReference>
<reference evidence="5 6" key="1">
    <citation type="submission" date="2019-06" db="EMBL/GenBank/DDBJ databases">
        <title>Whole genome shotgun sequence of Flavobacterium flevense NBRC 14960.</title>
        <authorList>
            <person name="Hosoyama A."/>
            <person name="Uohara A."/>
            <person name="Ohji S."/>
            <person name="Ichikawa N."/>
        </authorList>
    </citation>
    <scope>NUCLEOTIDE SEQUENCE [LARGE SCALE GENOMIC DNA]</scope>
    <source>
        <strain evidence="5 6">NBRC 14960</strain>
    </source>
</reference>
<dbReference type="Pfam" id="PF00884">
    <property type="entry name" value="Sulfatase"/>
    <property type="match status" value="1"/>
</dbReference>
<name>A0A4Y4AX13_9FLAO</name>